<evidence type="ECO:0000256" key="1">
    <source>
        <dbReference type="SAM" id="Phobius"/>
    </source>
</evidence>
<gene>
    <name evidence="2" type="ORF">AVDCRST_MAG92-5370</name>
</gene>
<proteinExistence type="predicted"/>
<keyword evidence="1" id="KW-1133">Transmembrane helix</keyword>
<name>A0A6J4KGF0_9CYAN</name>
<reference evidence="2" key="1">
    <citation type="submission" date="2020-02" db="EMBL/GenBank/DDBJ databases">
        <authorList>
            <person name="Meier V. D."/>
        </authorList>
    </citation>
    <scope>NUCLEOTIDE SEQUENCE</scope>
    <source>
        <strain evidence="2">AVDCRST_MAG92</strain>
    </source>
</reference>
<dbReference type="EMBL" id="CADCTM010000910">
    <property type="protein sequence ID" value="CAA9304158.1"/>
    <property type="molecule type" value="Genomic_DNA"/>
</dbReference>
<evidence type="ECO:0000313" key="2">
    <source>
        <dbReference type="EMBL" id="CAA9304158.1"/>
    </source>
</evidence>
<accession>A0A6J4KGF0</accession>
<keyword evidence="1" id="KW-0472">Membrane</keyword>
<organism evidence="2">
    <name type="scientific">uncultured Coleofasciculus sp</name>
    <dbReference type="NCBI Taxonomy" id="1267456"/>
    <lineage>
        <taxon>Bacteria</taxon>
        <taxon>Bacillati</taxon>
        <taxon>Cyanobacteriota</taxon>
        <taxon>Cyanophyceae</taxon>
        <taxon>Coleofasciculales</taxon>
        <taxon>Coleofasciculaceae</taxon>
        <taxon>Coleofasciculus</taxon>
        <taxon>environmental samples</taxon>
    </lineage>
</organism>
<protein>
    <submittedName>
        <fullName evidence="2">Uncharacterized protein</fullName>
    </submittedName>
</protein>
<dbReference type="AlphaFoldDB" id="A0A6J4KGF0"/>
<feature type="transmembrane region" description="Helical" evidence="1">
    <location>
        <begin position="65"/>
        <end position="86"/>
    </location>
</feature>
<sequence>MTQNYSITPVQTKGKGGFWRANSWFESNGKAKPVPPLCLYYTKRANGYKLSASRYPVNDVCCQQLVVLNGFAMMISCFVASMFALIKKVLPNCVKPYIIKVFTQLA</sequence>
<keyword evidence="1" id="KW-0812">Transmembrane</keyword>